<dbReference type="Proteomes" id="UP001305647">
    <property type="component" value="Unassembled WGS sequence"/>
</dbReference>
<comment type="caution">
    <text evidence="1">The sequence shown here is derived from an EMBL/GenBank/DDBJ whole genome shotgun (WGS) entry which is preliminary data.</text>
</comment>
<name>A0AAN6T6J2_9PEZI</name>
<evidence type="ECO:0000313" key="1">
    <source>
        <dbReference type="EMBL" id="KAK4106633.1"/>
    </source>
</evidence>
<dbReference type="EMBL" id="MU863624">
    <property type="protein sequence ID" value="KAK4106633.1"/>
    <property type="molecule type" value="Genomic_DNA"/>
</dbReference>
<organism evidence="1 2">
    <name type="scientific">Parathielavia hyrcaniae</name>
    <dbReference type="NCBI Taxonomy" id="113614"/>
    <lineage>
        <taxon>Eukaryota</taxon>
        <taxon>Fungi</taxon>
        <taxon>Dikarya</taxon>
        <taxon>Ascomycota</taxon>
        <taxon>Pezizomycotina</taxon>
        <taxon>Sordariomycetes</taxon>
        <taxon>Sordariomycetidae</taxon>
        <taxon>Sordariales</taxon>
        <taxon>Chaetomiaceae</taxon>
        <taxon>Parathielavia</taxon>
    </lineage>
</organism>
<reference evidence="1" key="2">
    <citation type="submission" date="2023-05" db="EMBL/GenBank/DDBJ databases">
        <authorList>
            <consortium name="Lawrence Berkeley National Laboratory"/>
            <person name="Steindorff A."/>
            <person name="Hensen N."/>
            <person name="Bonometti L."/>
            <person name="Westerberg I."/>
            <person name="Brannstrom I.O."/>
            <person name="Guillou S."/>
            <person name="Cros-Aarteil S."/>
            <person name="Calhoun S."/>
            <person name="Haridas S."/>
            <person name="Kuo A."/>
            <person name="Mondo S."/>
            <person name="Pangilinan J."/>
            <person name="Riley R."/>
            <person name="Labutti K."/>
            <person name="Andreopoulos B."/>
            <person name="Lipzen A."/>
            <person name="Chen C."/>
            <person name="Yanf M."/>
            <person name="Daum C."/>
            <person name="Ng V."/>
            <person name="Clum A."/>
            <person name="Ohm R."/>
            <person name="Martin F."/>
            <person name="Silar P."/>
            <person name="Natvig D."/>
            <person name="Lalanne C."/>
            <person name="Gautier V."/>
            <person name="Ament-Velasquez S.L."/>
            <person name="Kruys A."/>
            <person name="Hutchinson M.I."/>
            <person name="Powell A.J."/>
            <person name="Barry K."/>
            <person name="Miller A.N."/>
            <person name="Grigoriev I.V."/>
            <person name="Debuchy R."/>
            <person name="Gladieux P."/>
            <person name="Thoren M.H."/>
            <person name="Johannesson H."/>
        </authorList>
    </citation>
    <scope>NUCLEOTIDE SEQUENCE</scope>
    <source>
        <strain evidence="1">CBS 757.83</strain>
    </source>
</reference>
<sequence>MPTSPQHYGYMYLPSTQVAVVTVAADAPCVCRKLLSVCKPLRHASGSRQRQVKLPISPVHVGKAVRQSSPNSSPSSMSCFSLTSLHASIEFSDVPLTSPPDSPMALFLVRRPGCVRHPGRCDAPFPASSPCLPGSRIATRCRFSRLNAGSCDPFLSCIEFRDGRLRYG</sequence>
<accession>A0AAN6T6J2</accession>
<keyword evidence="2" id="KW-1185">Reference proteome</keyword>
<protein>
    <submittedName>
        <fullName evidence="1">Uncharacterized protein</fullName>
    </submittedName>
</protein>
<dbReference type="AlphaFoldDB" id="A0AAN6T6J2"/>
<reference evidence="1" key="1">
    <citation type="journal article" date="2023" name="Mol. Phylogenet. Evol.">
        <title>Genome-scale phylogeny and comparative genomics of the fungal order Sordariales.</title>
        <authorList>
            <person name="Hensen N."/>
            <person name="Bonometti L."/>
            <person name="Westerberg I."/>
            <person name="Brannstrom I.O."/>
            <person name="Guillou S."/>
            <person name="Cros-Aarteil S."/>
            <person name="Calhoun S."/>
            <person name="Haridas S."/>
            <person name="Kuo A."/>
            <person name="Mondo S."/>
            <person name="Pangilinan J."/>
            <person name="Riley R."/>
            <person name="LaButti K."/>
            <person name="Andreopoulos B."/>
            <person name="Lipzen A."/>
            <person name="Chen C."/>
            <person name="Yan M."/>
            <person name="Daum C."/>
            <person name="Ng V."/>
            <person name="Clum A."/>
            <person name="Steindorff A."/>
            <person name="Ohm R.A."/>
            <person name="Martin F."/>
            <person name="Silar P."/>
            <person name="Natvig D.O."/>
            <person name="Lalanne C."/>
            <person name="Gautier V."/>
            <person name="Ament-Velasquez S.L."/>
            <person name="Kruys A."/>
            <person name="Hutchinson M.I."/>
            <person name="Powell A.J."/>
            <person name="Barry K."/>
            <person name="Miller A.N."/>
            <person name="Grigoriev I.V."/>
            <person name="Debuchy R."/>
            <person name="Gladieux P."/>
            <person name="Hiltunen Thoren M."/>
            <person name="Johannesson H."/>
        </authorList>
    </citation>
    <scope>NUCLEOTIDE SEQUENCE</scope>
    <source>
        <strain evidence="1">CBS 757.83</strain>
    </source>
</reference>
<gene>
    <name evidence="1" type="ORF">N658DRAFT_25733</name>
</gene>
<evidence type="ECO:0000313" key="2">
    <source>
        <dbReference type="Proteomes" id="UP001305647"/>
    </source>
</evidence>
<proteinExistence type="predicted"/>